<evidence type="ECO:0000313" key="3">
    <source>
        <dbReference type="EMBL" id="SHF79286.1"/>
    </source>
</evidence>
<reference evidence="3 4" key="1">
    <citation type="submission" date="2016-11" db="EMBL/GenBank/DDBJ databases">
        <authorList>
            <person name="Jaros S."/>
            <person name="Januszkiewicz K."/>
            <person name="Wedrychowicz H."/>
        </authorList>
    </citation>
    <scope>NUCLEOTIDE SEQUENCE [LARGE SCALE GENOMIC DNA]</scope>
    <source>
        <strain evidence="3 4">DSM 19980</strain>
    </source>
</reference>
<evidence type="ECO:0000256" key="1">
    <source>
        <dbReference type="SAM" id="SignalP"/>
    </source>
</evidence>
<dbReference type="STRING" id="1121942.SAMN02745148_03539"/>
<accession>A0A1M5EJE5</accession>
<dbReference type="EMBL" id="FQUJ01000023">
    <property type="protein sequence ID" value="SHF79286.1"/>
    <property type="molecule type" value="Genomic_DNA"/>
</dbReference>
<protein>
    <submittedName>
        <fullName evidence="3">Poly-beta-1,6 N-acetyl-D-glucosamine export porin PgaA</fullName>
    </submittedName>
</protein>
<evidence type="ECO:0000259" key="2">
    <source>
        <dbReference type="Pfam" id="PF21197"/>
    </source>
</evidence>
<dbReference type="Pfam" id="PF21197">
    <property type="entry name" value="PgaA_barrel"/>
    <property type="match status" value="1"/>
</dbReference>
<feature type="chain" id="PRO_5012183466" evidence="1">
    <location>
        <begin position="23"/>
        <end position="807"/>
    </location>
</feature>
<dbReference type="SUPFAM" id="SSF48452">
    <property type="entry name" value="TPR-like"/>
    <property type="match status" value="2"/>
</dbReference>
<proteinExistence type="predicted"/>
<evidence type="ECO:0000313" key="4">
    <source>
        <dbReference type="Proteomes" id="UP000184346"/>
    </source>
</evidence>
<dbReference type="NCBIfam" id="TIGR03939">
    <property type="entry name" value="PGA_TPR_OMP"/>
    <property type="match status" value="1"/>
</dbReference>
<dbReference type="AlphaFoldDB" id="A0A1M5EJE5"/>
<feature type="domain" description="PgaA membrane beta barrel" evidence="2">
    <location>
        <begin position="520"/>
        <end position="806"/>
    </location>
</feature>
<organism evidence="3 4">
    <name type="scientific">Modicisalibacter ilicicola DSM 19980</name>
    <dbReference type="NCBI Taxonomy" id="1121942"/>
    <lineage>
        <taxon>Bacteria</taxon>
        <taxon>Pseudomonadati</taxon>
        <taxon>Pseudomonadota</taxon>
        <taxon>Gammaproteobacteria</taxon>
        <taxon>Oceanospirillales</taxon>
        <taxon>Halomonadaceae</taxon>
        <taxon>Modicisalibacter</taxon>
    </lineage>
</organism>
<keyword evidence="4" id="KW-1185">Reference proteome</keyword>
<feature type="signal peptide" evidence="1">
    <location>
        <begin position="1"/>
        <end position="22"/>
    </location>
</feature>
<keyword evidence="1" id="KW-0732">Signal</keyword>
<dbReference type="OrthoDB" id="5405060at2"/>
<dbReference type="RefSeq" id="WP_072825383.1">
    <property type="nucleotide sequence ID" value="NZ_FQUJ01000023.1"/>
</dbReference>
<dbReference type="GO" id="GO:1901515">
    <property type="term" value="F:poly-beta-1,6-N-acetyl-D-glucosamine transmembrane transporter activity"/>
    <property type="evidence" value="ECO:0007669"/>
    <property type="project" value="InterPro"/>
</dbReference>
<name>A0A1M5EJE5_9GAMM</name>
<dbReference type="Gene3D" id="1.25.40.10">
    <property type="entry name" value="Tetratricopeptide repeat domain"/>
    <property type="match status" value="3"/>
</dbReference>
<gene>
    <name evidence="3" type="ORF">SAMN02745148_03539</name>
</gene>
<sequence length="807" mass="91642">MTKGSWALLCLLGVLGTGAASAQEDDLDARREAWVIKARQGQMEEAIAGLARLYARTGDDAVLDDLIALRIRDGRYRQALETCQSCTLEEYSPVSLEALGRAAREVGDLERAQAFYQALTLEAPNEPDGWLGLALTNIDRGHHESAGWALSRFEERFGRTDDWFEARAYLASRTDDTIAELRNRQLLVERQPSNEQEVQALYRLAVALGADNAARRLMRERPEAFTDADRLWLRYYDAQGRIRLAEQLNEPRRARQALEALNEVITAEEAADGLMQRAEYDKVIALTLLRRFEEAELLAADLEQRYGPLPNYLTEARADALAGLHRPDEAARLYRKLIDADPEQGRDLEDPLYASLVYAYADAQRYDQAQAVLERWKAEEPATRWNFTGTQRIDNPNYARIQQLETMLLAWRSDEPQAEARLSTMLDQAPGNAWLWQNQGDLNRWRGMPRRAEKSYRRAAELMSPDDRYNAEYGVLLSRLARGQWRDTATAIEGKIAQDPPSAARDNLARELREQRAGGLIVEARRGDSQGQGVQSSRDWIYETRLEAPRNDKGSRFFAERIGQFGEYDDASLYAAYNAVGYEFNLYPATLSLAAGRGAQLNDAPLLWGELSYAFSDHWSTLVNVEINSAETPLRALRDDIHADLYGVEARYTRDESGSGGLGLTLLDLEDGNLRRGISGYWQEALYRHDRWHVEGRLFAGTSRNDDIEASYYNPRRDASASGEIDLGYLLPLGYRKAFIQTLTLGSGTYWQEDFGSEATWQIGYEHGWEFEPELTFKYGISRQKNVYDGVPEYGNFINAGFEWRFL</sequence>
<dbReference type="InterPro" id="IPR011990">
    <property type="entry name" value="TPR-like_helical_dom_sf"/>
</dbReference>
<dbReference type="Proteomes" id="UP000184346">
    <property type="component" value="Unassembled WGS sequence"/>
</dbReference>
<dbReference type="InterPro" id="IPR023870">
    <property type="entry name" value="PGA_export_porin_PgaA"/>
</dbReference>
<dbReference type="InterPro" id="IPR049003">
    <property type="entry name" value="PgaA_barrel"/>
</dbReference>